<keyword evidence="2" id="KW-1185">Reference proteome</keyword>
<name>A0ACB8BZF0_9AGAM</name>
<organism evidence="1 2">
    <name type="scientific">Leucogyrophana mollusca</name>
    <dbReference type="NCBI Taxonomy" id="85980"/>
    <lineage>
        <taxon>Eukaryota</taxon>
        <taxon>Fungi</taxon>
        <taxon>Dikarya</taxon>
        <taxon>Basidiomycota</taxon>
        <taxon>Agaricomycotina</taxon>
        <taxon>Agaricomycetes</taxon>
        <taxon>Agaricomycetidae</taxon>
        <taxon>Boletales</taxon>
        <taxon>Boletales incertae sedis</taxon>
        <taxon>Leucogyrophana</taxon>
    </lineage>
</organism>
<sequence length="124" mass="14395">MAHNSSIYLLLENGVSLSVVRSRLAIPSLFSLLNFLDYSRRRHLHDHCFVLRVCVLWIQVTHQVVINISKHHVGVYFVAFPSSDLGARGLYSRLLRRILATSSREDSAYEVFVQVCRMDRRKHE</sequence>
<dbReference type="EMBL" id="MU266328">
    <property type="protein sequence ID" value="KAH7931079.1"/>
    <property type="molecule type" value="Genomic_DNA"/>
</dbReference>
<gene>
    <name evidence="1" type="ORF">BV22DRAFT_26328</name>
</gene>
<comment type="caution">
    <text evidence="1">The sequence shown here is derived from an EMBL/GenBank/DDBJ whole genome shotgun (WGS) entry which is preliminary data.</text>
</comment>
<evidence type="ECO:0000313" key="2">
    <source>
        <dbReference type="Proteomes" id="UP000790709"/>
    </source>
</evidence>
<reference evidence="1" key="1">
    <citation type="journal article" date="2021" name="New Phytol.">
        <title>Evolutionary innovations through gain and loss of genes in the ectomycorrhizal Boletales.</title>
        <authorList>
            <person name="Wu G."/>
            <person name="Miyauchi S."/>
            <person name="Morin E."/>
            <person name="Kuo A."/>
            <person name="Drula E."/>
            <person name="Varga T."/>
            <person name="Kohler A."/>
            <person name="Feng B."/>
            <person name="Cao Y."/>
            <person name="Lipzen A."/>
            <person name="Daum C."/>
            <person name="Hundley H."/>
            <person name="Pangilinan J."/>
            <person name="Johnson J."/>
            <person name="Barry K."/>
            <person name="LaButti K."/>
            <person name="Ng V."/>
            <person name="Ahrendt S."/>
            <person name="Min B."/>
            <person name="Choi I.G."/>
            <person name="Park H."/>
            <person name="Plett J.M."/>
            <person name="Magnuson J."/>
            <person name="Spatafora J.W."/>
            <person name="Nagy L.G."/>
            <person name="Henrissat B."/>
            <person name="Grigoriev I.V."/>
            <person name="Yang Z.L."/>
            <person name="Xu J."/>
            <person name="Martin F.M."/>
        </authorList>
    </citation>
    <scope>NUCLEOTIDE SEQUENCE</scope>
    <source>
        <strain evidence="1">KUC20120723A-06</strain>
    </source>
</reference>
<protein>
    <submittedName>
        <fullName evidence="1">Uncharacterized protein</fullName>
    </submittedName>
</protein>
<proteinExistence type="predicted"/>
<accession>A0ACB8BZF0</accession>
<dbReference type="Proteomes" id="UP000790709">
    <property type="component" value="Unassembled WGS sequence"/>
</dbReference>
<evidence type="ECO:0000313" key="1">
    <source>
        <dbReference type="EMBL" id="KAH7931079.1"/>
    </source>
</evidence>